<dbReference type="EMBL" id="BLLK01000038">
    <property type="protein sequence ID" value="GFH49618.1"/>
    <property type="molecule type" value="Genomic_DNA"/>
</dbReference>
<name>A0AAD3CPQ3_9STRA</name>
<dbReference type="Pfam" id="PF14631">
    <property type="entry name" value="FancD2"/>
    <property type="match status" value="2"/>
</dbReference>
<sequence>MDKSGADVDNAAVLETMESMLGSEGELDLDSSQGKVKNGLLRKMLLPLTSQGGIQDNMEDQFATQLSQMGNDLENEWVTYDSSLIKVLLRVEALQPTLLVCLITKLQEFAAMEQDEEILNVIHENVDSFTCFEEIPRLIISHIRWMELILDPISLISAVLECITFLYSTLPEVDDDVSPGKKKKGASDSVSRSILLDLIATLPDIVDDGSMAQEPELMENILNTLRDVRVQDSTFLIPVLDAVSSLRFTTDEQIETIINDALEALESVSESWLFPSITKFLVQHIPRSDTDLCNKAIETFRRLHLGYEEDEEDETMQRSSVHEKTDSEALMLEALVQGFMYRTDLTNALINAIKCTAPSQHGSADLWLLFCCASAPHNKNKIKQLIKAKTMSGGFTNELIVDTMKGNGAALANIFQSSLLPLADELVRANERVARLFGSALYEEMYIEFDDRSLRQDIVGQLIIHVASGLSYDEVDTAFRVLCNLAQNQKTANSLKLYQPFLLSLLENVQLYSKEHLRYLFLLLFTLGADTDSDEVKIVITKYLAIQQIESKQIAIIGAVSFACSLGDSQVEQTKEAITLLESVTKNCMSSFNGSVRIHGEINISALSLFFDELCLAMKAVALPQAIKAWIVDRFSGCLEDTYFRDLDQDKSSHLSLVPKNDDDKALIHGRHPKMPGGELRYNLDGHDAILYLKLLSLHEPGVEQTTESAENLCYLLRILSIAHEEKYGGDGIDNIDALLGCPLLLPQSDLCGIDFTHMTEIQKLVTVQTLFSAVSWCREIANAFIFAASFGASEGTQATQDQDQTRKKVVQKLNAMMELEEELVLCSRKCYSFAPPGKTPLPVPRDLLKLSTEAMKHGEGNGSCDESEIDNIGRMTKEEKKAYAAIKKAAKKKEADRLKSKQKALKMKAKFEDEIEERVRSSLSPLSLYVCLGLGFQELRIGNTLGTESSQDLVLSMGASELKNHNVGSELTSTLLQLLTKGLDALFGKDGDSSQGLEELKGNPYSMQCTNSRTKQKDPSLEFLGLCIEHDVFVSLYERLVSCAEILGDDEIEKESKVNAIQCTLDLMKCLTTILSIDEIHTKQGRAYFEIIIKQIAVGERQSGKISNELRRYPFFAYNADKIFSLLEEAITGNDIDQIDFTMIGMECVEALVLRAEKIQMFEEMNKIKGKMREEVTKMKLRVSSICLDLLKKEWREGTSLNKQNVGKLLRLYLDFSACGSSISTNSKDTQSGRLKALDVLINEALCELPSFEGCKGPVDGFPTCNKATFGLYFSAVLNGINSEISQLFQLPSNSEPNDVDCYISTLEHLVALNLKLSNLTKENPALAKTANLLLQLKSGNKFVDVIAKKALPFCAKNYKNFGDRVLNLIKETQEITKQMNYIISHGKRTKEKVLVKEAPKVRKVCEGFIHHTKSLLAKNSVEDIFWSGNVKNRNIDGSIIAEEDKDNESEEDESSDTESEGEN</sequence>
<dbReference type="GO" id="GO:0031573">
    <property type="term" value="P:mitotic intra-S DNA damage checkpoint signaling"/>
    <property type="evidence" value="ECO:0007669"/>
    <property type="project" value="TreeGrafter"/>
</dbReference>
<evidence type="ECO:0000313" key="7">
    <source>
        <dbReference type="EMBL" id="GFH49618.1"/>
    </source>
</evidence>
<keyword evidence="8" id="KW-1185">Reference proteome</keyword>
<keyword evidence="3" id="KW-0832">Ubl conjugation</keyword>
<feature type="region of interest" description="Disordered" evidence="6">
    <location>
        <begin position="1439"/>
        <end position="1465"/>
    </location>
</feature>
<dbReference type="GO" id="GO:1990918">
    <property type="term" value="P:double-strand break repair involved in meiotic recombination"/>
    <property type="evidence" value="ECO:0007669"/>
    <property type="project" value="TreeGrafter"/>
</dbReference>
<dbReference type="GO" id="GO:0070182">
    <property type="term" value="F:DNA polymerase binding"/>
    <property type="evidence" value="ECO:0007669"/>
    <property type="project" value="TreeGrafter"/>
</dbReference>
<evidence type="ECO:0000256" key="4">
    <source>
        <dbReference type="ARBA" id="ARBA00023242"/>
    </source>
</evidence>
<accession>A0AAD3CPQ3</accession>
<comment type="subcellular location">
    <subcellularLocation>
        <location evidence="1">Nucleus</location>
    </subcellularLocation>
</comment>
<proteinExistence type="inferred from homology"/>
<evidence type="ECO:0000256" key="1">
    <source>
        <dbReference type="ARBA" id="ARBA00004123"/>
    </source>
</evidence>
<evidence type="ECO:0000256" key="2">
    <source>
        <dbReference type="ARBA" id="ARBA00022499"/>
    </source>
</evidence>
<keyword evidence="2" id="KW-1017">Isopeptide bond</keyword>
<evidence type="ECO:0008006" key="9">
    <source>
        <dbReference type="Google" id="ProtNLM"/>
    </source>
</evidence>
<gene>
    <name evidence="7" type="ORF">CTEN210_06094</name>
</gene>
<organism evidence="7 8">
    <name type="scientific">Chaetoceros tenuissimus</name>
    <dbReference type="NCBI Taxonomy" id="426638"/>
    <lineage>
        <taxon>Eukaryota</taxon>
        <taxon>Sar</taxon>
        <taxon>Stramenopiles</taxon>
        <taxon>Ochrophyta</taxon>
        <taxon>Bacillariophyta</taxon>
        <taxon>Coscinodiscophyceae</taxon>
        <taxon>Chaetocerotophycidae</taxon>
        <taxon>Chaetocerotales</taxon>
        <taxon>Chaetocerotaceae</taxon>
        <taxon>Chaetoceros</taxon>
    </lineage>
</organism>
<evidence type="ECO:0000256" key="5">
    <source>
        <dbReference type="ARBA" id="ARBA00093456"/>
    </source>
</evidence>
<evidence type="ECO:0000256" key="3">
    <source>
        <dbReference type="ARBA" id="ARBA00022843"/>
    </source>
</evidence>
<evidence type="ECO:0000313" key="8">
    <source>
        <dbReference type="Proteomes" id="UP001054902"/>
    </source>
</evidence>
<dbReference type="GO" id="GO:0036297">
    <property type="term" value="P:interstrand cross-link repair"/>
    <property type="evidence" value="ECO:0007669"/>
    <property type="project" value="TreeGrafter"/>
</dbReference>
<dbReference type="GO" id="GO:0007129">
    <property type="term" value="P:homologous chromosome pairing at meiosis"/>
    <property type="evidence" value="ECO:0007669"/>
    <property type="project" value="TreeGrafter"/>
</dbReference>
<dbReference type="InterPro" id="IPR029448">
    <property type="entry name" value="FANCD2"/>
</dbReference>
<dbReference type="PANTHER" id="PTHR32086">
    <property type="entry name" value="FANCONI ANEMIA GROUP D2 PROTEIN"/>
    <property type="match status" value="1"/>
</dbReference>
<dbReference type="Proteomes" id="UP001054902">
    <property type="component" value="Unassembled WGS sequence"/>
</dbReference>
<dbReference type="PANTHER" id="PTHR32086:SF0">
    <property type="entry name" value="FANCONI ANEMIA GROUP D2 PROTEIN"/>
    <property type="match status" value="1"/>
</dbReference>
<dbReference type="GO" id="GO:0005634">
    <property type="term" value="C:nucleus"/>
    <property type="evidence" value="ECO:0007669"/>
    <property type="project" value="UniProtKB-SubCell"/>
</dbReference>
<dbReference type="GO" id="GO:0000793">
    <property type="term" value="C:condensed chromosome"/>
    <property type="evidence" value="ECO:0007669"/>
    <property type="project" value="TreeGrafter"/>
</dbReference>
<comment type="caution">
    <text evidence="7">The sequence shown here is derived from an EMBL/GenBank/DDBJ whole genome shotgun (WGS) entry which is preliminary data.</text>
</comment>
<evidence type="ECO:0000256" key="6">
    <source>
        <dbReference type="SAM" id="MobiDB-lite"/>
    </source>
</evidence>
<feature type="compositionally biased region" description="Acidic residues" evidence="6">
    <location>
        <begin position="1443"/>
        <end position="1465"/>
    </location>
</feature>
<keyword evidence="4" id="KW-0539">Nucleus</keyword>
<comment type="similarity">
    <text evidence="5">Belongs to the Fanconi anemia protein FANCD2 family.</text>
</comment>
<reference evidence="7 8" key="1">
    <citation type="journal article" date="2021" name="Sci. Rep.">
        <title>The genome of the diatom Chaetoceros tenuissimus carries an ancient integrated fragment of an extant virus.</title>
        <authorList>
            <person name="Hongo Y."/>
            <person name="Kimura K."/>
            <person name="Takaki Y."/>
            <person name="Yoshida Y."/>
            <person name="Baba S."/>
            <person name="Kobayashi G."/>
            <person name="Nagasaki K."/>
            <person name="Hano T."/>
            <person name="Tomaru Y."/>
        </authorList>
    </citation>
    <scope>NUCLEOTIDE SEQUENCE [LARGE SCALE GENOMIC DNA]</scope>
    <source>
        <strain evidence="7 8">NIES-3715</strain>
    </source>
</reference>
<protein>
    <recommendedName>
        <fullName evidence="9">Fanconi anemia group D2 protein</fullName>
    </recommendedName>
</protein>